<evidence type="ECO:0000259" key="2">
    <source>
        <dbReference type="Pfam" id="PF13462"/>
    </source>
</evidence>
<dbReference type="RefSeq" id="WP_109270920.1">
    <property type="nucleotide sequence ID" value="NZ_QFFF01000001.1"/>
</dbReference>
<comment type="caution">
    <text evidence="3">The sequence shown here is derived from an EMBL/GenBank/DDBJ whole genome shotgun (WGS) entry which is preliminary data.</text>
</comment>
<dbReference type="Gene3D" id="3.40.30.10">
    <property type="entry name" value="Glutaredoxin"/>
    <property type="match status" value="1"/>
</dbReference>
<dbReference type="Gene3D" id="1.10.40.110">
    <property type="match status" value="1"/>
</dbReference>
<dbReference type="InterPro" id="IPR036249">
    <property type="entry name" value="Thioredoxin-like_sf"/>
</dbReference>
<dbReference type="AlphaFoldDB" id="A0A2U2J3D4"/>
<sequence length="249" mass="26239">MKALITTATATLTLLLAGCGSEGGDTANVATAADSGPIEQIPAPNGGDWTQVVSATPEGGFIMGNPDAPVKLVEYASMTCPHCAAFSGDASEAIKNEYVKSGQVSFEFRNFVLNGIDMAASLLARCQGPGPFFQLTDQVFAAQDQWMQGFQNMSEATAQQLQTLPPEQQIPALAEAGNLYSFFQMRGLPQAKAKACVSDKQAVEQLVAMGQRATDQGIQGTPTFMINGEVVEGAATWDQIEPRIRGAIG</sequence>
<dbReference type="EMBL" id="QFFF01000001">
    <property type="protein sequence ID" value="PWG02781.1"/>
    <property type="molecule type" value="Genomic_DNA"/>
</dbReference>
<gene>
    <name evidence="3" type="ORF">DF286_07830</name>
</gene>
<dbReference type="Pfam" id="PF13462">
    <property type="entry name" value="Thioredoxin_4"/>
    <property type="match status" value="1"/>
</dbReference>
<dbReference type="Proteomes" id="UP000245916">
    <property type="component" value="Unassembled WGS sequence"/>
</dbReference>
<proteinExistence type="inferred from homology"/>
<dbReference type="GO" id="GO:0016853">
    <property type="term" value="F:isomerase activity"/>
    <property type="evidence" value="ECO:0007669"/>
    <property type="project" value="UniProtKB-KW"/>
</dbReference>
<dbReference type="InterPro" id="IPR012336">
    <property type="entry name" value="Thioredoxin-like_fold"/>
</dbReference>
<dbReference type="PROSITE" id="PS51257">
    <property type="entry name" value="PROKAR_LIPOPROTEIN"/>
    <property type="match status" value="1"/>
</dbReference>
<accession>A0A2U2J3D4</accession>
<dbReference type="PANTHER" id="PTHR13887:SF56">
    <property type="entry name" value="THIOREDOXIN-LIKE REDUCTASE RV2466C"/>
    <property type="match status" value="1"/>
</dbReference>
<keyword evidence="4" id="KW-1185">Reference proteome</keyword>
<evidence type="ECO:0000313" key="4">
    <source>
        <dbReference type="Proteomes" id="UP000245916"/>
    </source>
</evidence>
<evidence type="ECO:0000256" key="1">
    <source>
        <dbReference type="ARBA" id="ARBA00005791"/>
    </source>
</evidence>
<evidence type="ECO:0000313" key="3">
    <source>
        <dbReference type="EMBL" id="PWG02781.1"/>
    </source>
</evidence>
<comment type="similarity">
    <text evidence="1">Belongs to the thioredoxin family. DsbA subfamily.</text>
</comment>
<feature type="domain" description="Thioredoxin-like fold" evidence="2">
    <location>
        <begin position="59"/>
        <end position="241"/>
    </location>
</feature>
<organism evidence="3 4">
    <name type="scientific">Allosphingosinicella humi</name>
    <dbReference type="NCBI Taxonomy" id="2068657"/>
    <lineage>
        <taxon>Bacteria</taxon>
        <taxon>Pseudomonadati</taxon>
        <taxon>Pseudomonadota</taxon>
        <taxon>Alphaproteobacteria</taxon>
        <taxon>Sphingomonadales</taxon>
        <taxon>Sphingomonadaceae</taxon>
        <taxon>Allosphingosinicella</taxon>
    </lineage>
</organism>
<dbReference type="OrthoDB" id="8478320at2"/>
<protein>
    <submittedName>
        <fullName evidence="3">Protein-disulfide isomerase</fullName>
    </submittedName>
</protein>
<name>A0A2U2J3D4_9SPHN</name>
<reference evidence="3 4" key="1">
    <citation type="submission" date="2018-05" db="EMBL/GenBank/DDBJ databases">
        <title>Genome of Sphingosinicella humi QZX222.</title>
        <authorList>
            <person name="Qiao Z."/>
            <person name="Wang G."/>
        </authorList>
    </citation>
    <scope>NUCLEOTIDE SEQUENCE [LARGE SCALE GENOMIC DNA]</scope>
    <source>
        <strain evidence="3 4">QZX222</strain>
    </source>
</reference>
<dbReference type="SUPFAM" id="SSF52833">
    <property type="entry name" value="Thioredoxin-like"/>
    <property type="match status" value="1"/>
</dbReference>
<keyword evidence="3" id="KW-0413">Isomerase</keyword>
<dbReference type="PANTHER" id="PTHR13887">
    <property type="entry name" value="GLUTATHIONE S-TRANSFERASE KAPPA"/>
    <property type="match status" value="1"/>
</dbReference>